<evidence type="ECO:0000256" key="8">
    <source>
        <dbReference type="ARBA" id="ARBA00022881"/>
    </source>
</evidence>
<dbReference type="PANTHER" id="PTHR43152:SF2">
    <property type="entry name" value="DRUG RESISTANCE ABC TRANSPORTER"/>
    <property type="match status" value="1"/>
</dbReference>
<feature type="domain" description="ABC transporter" evidence="14">
    <location>
        <begin position="484"/>
        <end position="785"/>
    </location>
</feature>
<dbReference type="PROSITE" id="PS50893">
    <property type="entry name" value="ABC_TRANSPORTER_2"/>
    <property type="match status" value="1"/>
</dbReference>
<evidence type="ECO:0000256" key="9">
    <source>
        <dbReference type="ARBA" id="ARBA00023125"/>
    </source>
</evidence>
<dbReference type="OrthoDB" id="9809851at2"/>
<dbReference type="Gene3D" id="1.20.1580.10">
    <property type="entry name" value="ABC transporter ATPase like domain"/>
    <property type="match status" value="2"/>
</dbReference>
<evidence type="ECO:0000256" key="5">
    <source>
        <dbReference type="ARBA" id="ARBA00022763"/>
    </source>
</evidence>
<dbReference type="RefSeq" id="WP_135073611.1">
    <property type="nucleotide sequence ID" value="NZ_CP038267.1"/>
</dbReference>
<evidence type="ECO:0000256" key="2">
    <source>
        <dbReference type="ARBA" id="ARBA00022490"/>
    </source>
</evidence>
<keyword evidence="2" id="KW-0963">Cytoplasm</keyword>
<dbReference type="GO" id="GO:0006281">
    <property type="term" value="P:DNA repair"/>
    <property type="evidence" value="ECO:0007669"/>
    <property type="project" value="UniProtKB-KW"/>
</dbReference>
<dbReference type="Proteomes" id="UP000294894">
    <property type="component" value="Chromosome"/>
</dbReference>
<dbReference type="AlphaFoldDB" id="A0A4P7GH60"/>
<keyword evidence="7" id="KW-0067">ATP-binding</keyword>
<dbReference type="GO" id="GO:0003677">
    <property type="term" value="F:DNA binding"/>
    <property type="evidence" value="ECO:0007669"/>
    <property type="project" value="UniProtKB-KW"/>
</dbReference>
<evidence type="ECO:0000256" key="12">
    <source>
        <dbReference type="ARBA" id="ARBA00039316"/>
    </source>
</evidence>
<evidence type="ECO:0000256" key="11">
    <source>
        <dbReference type="ARBA" id="ARBA00038000"/>
    </source>
</evidence>
<sequence>MSNDTGVHAADNHDLIRVHGARVNNLKDVSVDIPKRRLTVFTGVSGSGKSSLVFSTIAAESQRMINETYSAFVQGFMPSLARPEVDRLEGLTTAIIVDQERMGANPRSTVGTATDANAMLRILFSRVGQPHIGPPTAFAFNVPTRTASGVMKTEKASGREEKQVVQNAVYQGGMCPRCEGMGNVSDFDLTALYDDSKSLADGALTVPGYSMDGWYGRIFSGAGLPMDKPIAKFTKKELEKLLYSGPVKIKVEGINLTYEGVIPKIQKSMLSKDVDAMQPHVRRFVERAITFTTCPDCEGTRLTREALSSRINGKNIAELCQMQISDLAAWMRDLDEPGVAPLVAGLQHLLDSFAEIGLGYLSLDRPAGTLSGGEAQRTKMIRHLGSSLTDVTYVFDEPTIGLHPHDIERMNDLLLQLRDKGNTVLVVEHKPETIAIGDHVVDLGPAAGSGGGEICYEGSIEGLRGSDTVTGRHLDDRAQLKEKVRSSSGTLEVRGASTHNLQDVDVDVPLGVLCVLTGVAGSGKSSLVHGSVAGREGVVVIDQGAIRGSRRSNPATYTGLLEPIRKAFAKANGVKPALFSSNSEGACPACKGAGVIFTELGVMATVESPCEECEGRRFQASVLDYTFGGRNIAEVLAMSVAEAEAFFADGDARTPAAHKILDRLADVGLGYLTLGQPLTTLSGGERQRLKLATQMADKGDVYVLDEPTTGLHLADVEQLLGLLDRLVDSGKSVIVIEHHQAVMAHADWIIDLGPGAGHDGGRIVFEGTPEDLVSQRATLTGQHLAAYVGG</sequence>
<dbReference type="Gene3D" id="3.40.50.300">
    <property type="entry name" value="P-loop containing nucleotide triphosphate hydrolases"/>
    <property type="match status" value="3"/>
</dbReference>
<evidence type="ECO:0000256" key="1">
    <source>
        <dbReference type="ARBA" id="ARBA00004496"/>
    </source>
</evidence>
<comment type="similarity">
    <text evidence="11">Belongs to the ABC transporter superfamily. UvrA family.</text>
</comment>
<keyword evidence="3" id="KW-0677">Repeat</keyword>
<evidence type="ECO:0000256" key="10">
    <source>
        <dbReference type="ARBA" id="ARBA00023204"/>
    </source>
</evidence>
<keyword evidence="16" id="KW-1185">Reference proteome</keyword>
<accession>A0A4P7GH60</accession>
<evidence type="ECO:0000259" key="14">
    <source>
        <dbReference type="PROSITE" id="PS50893"/>
    </source>
</evidence>
<dbReference type="GO" id="GO:0005524">
    <property type="term" value="F:ATP binding"/>
    <property type="evidence" value="ECO:0007669"/>
    <property type="project" value="UniProtKB-KW"/>
</dbReference>
<proteinExistence type="inferred from homology"/>
<keyword evidence="10" id="KW-0234">DNA repair</keyword>
<keyword evidence="6" id="KW-0228">DNA excision</keyword>
<dbReference type="Pfam" id="PF00005">
    <property type="entry name" value="ABC_tran"/>
    <property type="match status" value="1"/>
</dbReference>
<dbReference type="InterPro" id="IPR003439">
    <property type="entry name" value="ABC_transporter-like_ATP-bd"/>
</dbReference>
<keyword evidence="8" id="KW-0267">Excision nuclease</keyword>
<evidence type="ECO:0000256" key="13">
    <source>
        <dbReference type="ARBA" id="ARBA00042156"/>
    </source>
</evidence>
<keyword evidence="9" id="KW-0238">DNA-binding</keyword>
<protein>
    <recommendedName>
        <fullName evidence="12">UvrABC system protein A</fullName>
    </recommendedName>
    <alternativeName>
        <fullName evidence="13">Excinuclease ABC subunit A</fullName>
    </alternativeName>
</protein>
<dbReference type="EMBL" id="CP038267">
    <property type="protein sequence ID" value="QBR91220.1"/>
    <property type="molecule type" value="Genomic_DNA"/>
</dbReference>
<dbReference type="InterPro" id="IPR017871">
    <property type="entry name" value="ABC_transporter-like_CS"/>
</dbReference>
<dbReference type="GO" id="GO:0005737">
    <property type="term" value="C:cytoplasm"/>
    <property type="evidence" value="ECO:0007669"/>
    <property type="project" value="UniProtKB-SubCell"/>
</dbReference>
<comment type="subcellular location">
    <subcellularLocation>
        <location evidence="1">Cytoplasm</location>
    </subcellularLocation>
</comment>
<evidence type="ECO:0000256" key="7">
    <source>
        <dbReference type="ARBA" id="ARBA00022840"/>
    </source>
</evidence>
<evidence type="ECO:0000313" key="15">
    <source>
        <dbReference type="EMBL" id="QBR91220.1"/>
    </source>
</evidence>
<name>A0A4P7GH60_9ACTN</name>
<dbReference type="GO" id="GO:0004518">
    <property type="term" value="F:nuclease activity"/>
    <property type="evidence" value="ECO:0007669"/>
    <property type="project" value="UniProtKB-KW"/>
</dbReference>
<evidence type="ECO:0000256" key="4">
    <source>
        <dbReference type="ARBA" id="ARBA00022741"/>
    </source>
</evidence>
<dbReference type="SUPFAM" id="SSF52540">
    <property type="entry name" value="P-loop containing nucleoside triphosphate hydrolases"/>
    <property type="match status" value="2"/>
</dbReference>
<dbReference type="Gene3D" id="1.10.8.280">
    <property type="entry name" value="ABC transporter ATPase domain-like"/>
    <property type="match status" value="1"/>
</dbReference>
<keyword evidence="4" id="KW-0547">Nucleotide-binding</keyword>
<dbReference type="KEGG" id="noy:EXE57_02245"/>
<dbReference type="InterPro" id="IPR027417">
    <property type="entry name" value="P-loop_NTPase"/>
</dbReference>
<evidence type="ECO:0000256" key="3">
    <source>
        <dbReference type="ARBA" id="ARBA00022737"/>
    </source>
</evidence>
<gene>
    <name evidence="15" type="ORF">EXE57_02245</name>
</gene>
<evidence type="ECO:0000256" key="6">
    <source>
        <dbReference type="ARBA" id="ARBA00022769"/>
    </source>
</evidence>
<evidence type="ECO:0000313" key="16">
    <source>
        <dbReference type="Proteomes" id="UP000294894"/>
    </source>
</evidence>
<dbReference type="GO" id="GO:0016887">
    <property type="term" value="F:ATP hydrolysis activity"/>
    <property type="evidence" value="ECO:0007669"/>
    <property type="project" value="InterPro"/>
</dbReference>
<keyword evidence="5" id="KW-0227">DNA damage</keyword>
<dbReference type="PANTHER" id="PTHR43152">
    <property type="entry name" value="UVRABC SYSTEM PROTEIN A"/>
    <property type="match status" value="1"/>
</dbReference>
<reference evidence="15 16" key="1">
    <citation type="submission" date="2019-03" db="EMBL/GenBank/DDBJ databases">
        <title>Three New Species of Nocardioides, Nocardioides euryhalodurans sp. nov., Nocardioides seonyuensis sp. nov. and Nocardioides eburneoflavus sp. nov., Iolated from Soil.</title>
        <authorList>
            <person name="Roh S.G."/>
            <person name="Lee C."/>
            <person name="Kim M.-K."/>
            <person name="Kim S.B."/>
        </authorList>
    </citation>
    <scope>NUCLEOTIDE SEQUENCE [LARGE SCALE GENOMIC DNA]</scope>
    <source>
        <strain evidence="15 16">MMS17-SY117</strain>
    </source>
</reference>
<organism evidence="15 16">
    <name type="scientific">Nocardioides euryhalodurans</name>
    <dbReference type="NCBI Taxonomy" id="2518370"/>
    <lineage>
        <taxon>Bacteria</taxon>
        <taxon>Bacillati</taxon>
        <taxon>Actinomycetota</taxon>
        <taxon>Actinomycetes</taxon>
        <taxon>Propionibacteriales</taxon>
        <taxon>Nocardioidaceae</taxon>
        <taxon>Nocardioides</taxon>
    </lineage>
</organism>
<dbReference type="PROSITE" id="PS00211">
    <property type="entry name" value="ABC_TRANSPORTER_1"/>
    <property type="match status" value="1"/>
</dbReference>